<reference evidence="2 3" key="1">
    <citation type="submission" date="2016-07" db="EMBL/GenBank/DDBJ databases">
        <authorList>
            <person name="Sutton G."/>
            <person name="Brinkac L."/>
            <person name="Sanka R."/>
            <person name="Adams M."/>
            <person name="Lau E."/>
            <person name="Kumar A."/>
            <person name="Macaden R."/>
        </authorList>
    </citation>
    <scope>NUCLEOTIDE SEQUENCE [LARGE SCALE GENOMIC DNA]</scope>
    <source>
        <strain evidence="2 3">GA-0871</strain>
    </source>
</reference>
<dbReference type="PANTHER" id="PTHR39515">
    <property type="entry name" value="CONSERVED PROTEIN"/>
    <property type="match status" value="1"/>
</dbReference>
<evidence type="ECO:0000313" key="2">
    <source>
        <dbReference type="EMBL" id="OMC39754.1"/>
    </source>
</evidence>
<dbReference type="Gene3D" id="1.10.10.10">
    <property type="entry name" value="Winged helix-like DNA-binding domain superfamily/Winged helix DNA-binding domain"/>
    <property type="match status" value="1"/>
</dbReference>
<dbReference type="PANTHER" id="PTHR39515:SF2">
    <property type="entry name" value="HTH-TYPE TRANSCRIPTIONAL REGULATOR RV0880"/>
    <property type="match status" value="1"/>
</dbReference>
<dbReference type="InterPro" id="IPR036388">
    <property type="entry name" value="WH-like_DNA-bd_sf"/>
</dbReference>
<protein>
    <recommendedName>
        <fullName evidence="1">HTH marR-type domain-containing protein</fullName>
    </recommendedName>
</protein>
<dbReference type="EMBL" id="MBER01000115">
    <property type="protein sequence ID" value="OMC39754.1"/>
    <property type="molecule type" value="Genomic_DNA"/>
</dbReference>
<dbReference type="SUPFAM" id="SSF46785">
    <property type="entry name" value="Winged helix' DNA-binding domain"/>
    <property type="match status" value="1"/>
</dbReference>
<organism evidence="2 3">
    <name type="scientific">Mycolicibacterium fortuitum</name>
    <name type="common">Mycobacterium fortuitum</name>
    <dbReference type="NCBI Taxonomy" id="1766"/>
    <lineage>
        <taxon>Bacteria</taxon>
        <taxon>Bacillati</taxon>
        <taxon>Actinomycetota</taxon>
        <taxon>Actinomycetes</taxon>
        <taxon>Mycobacteriales</taxon>
        <taxon>Mycobacteriaceae</taxon>
        <taxon>Mycolicibacterium</taxon>
    </lineage>
</organism>
<comment type="caution">
    <text evidence="2">The sequence shown here is derived from an EMBL/GenBank/DDBJ whole genome shotgun (WGS) entry which is preliminary data.</text>
</comment>
<dbReference type="AlphaFoldDB" id="A0ABD6QJS4"/>
<dbReference type="GO" id="GO:0006355">
    <property type="term" value="P:regulation of DNA-templated transcription"/>
    <property type="evidence" value="ECO:0007669"/>
    <property type="project" value="UniProtKB-ARBA"/>
</dbReference>
<evidence type="ECO:0000259" key="1">
    <source>
        <dbReference type="PROSITE" id="PS50995"/>
    </source>
</evidence>
<dbReference type="InterPro" id="IPR052526">
    <property type="entry name" value="HTH-type_Bedaq_tolerance"/>
</dbReference>
<dbReference type="PROSITE" id="PS50995">
    <property type="entry name" value="HTH_MARR_2"/>
    <property type="match status" value="1"/>
</dbReference>
<dbReference type="Proteomes" id="UP000187001">
    <property type="component" value="Unassembled WGS sequence"/>
</dbReference>
<gene>
    <name evidence="2" type="ORF">A5742_04505</name>
</gene>
<sequence length="169" mass="18794">MIDTDSESRGYDSSQADEVAEQLQRVFFRLWNCYRSHAGANNVAGELTAAQLAILSELVANGPTRVTALAALLVVRPPSITVTVDRLLRMGLVTRWARSIGEREVRIDITERGRRLRRETLAARDTRIAALLAQLSAEDQETLRRALPLLDELAQAIQNAQDELDDSRG</sequence>
<evidence type="ECO:0000313" key="3">
    <source>
        <dbReference type="Proteomes" id="UP000187001"/>
    </source>
</evidence>
<dbReference type="SMART" id="SM00347">
    <property type="entry name" value="HTH_MARR"/>
    <property type="match status" value="1"/>
</dbReference>
<dbReference type="Pfam" id="PF01047">
    <property type="entry name" value="MarR"/>
    <property type="match status" value="1"/>
</dbReference>
<dbReference type="InterPro" id="IPR000835">
    <property type="entry name" value="HTH_MarR-typ"/>
</dbReference>
<dbReference type="RefSeq" id="WP_076206481.1">
    <property type="nucleotide sequence ID" value="NZ_MBER01000115.1"/>
</dbReference>
<feature type="domain" description="HTH marR-type" evidence="1">
    <location>
        <begin position="16"/>
        <end position="152"/>
    </location>
</feature>
<dbReference type="InterPro" id="IPR036390">
    <property type="entry name" value="WH_DNA-bd_sf"/>
</dbReference>
<proteinExistence type="predicted"/>
<accession>A0ABD6QJS4</accession>
<name>A0ABD6QJS4_MYCFO</name>